<dbReference type="HOGENOM" id="CLU_1357856_0_0_2"/>
<dbReference type="RefSeq" id="WP_082007261.1">
    <property type="nucleotide sequence ID" value="NZ_CP010070.1"/>
</dbReference>
<reference evidence="2 3" key="1">
    <citation type="journal article" date="2014" name="Appl. Environ. Microbiol.">
        <title>Comparative Genome Analysis of 'Candidatus Methanoplasma termitum' Indicates a New Mode of Energy Metabolism in the Seventh Order of Methanogens.</title>
        <authorList>
            <person name="Lang K."/>
            <person name="Schuldes J."/>
            <person name="Klingl A."/>
            <person name="Poehlein A."/>
            <person name="Daniel R."/>
            <person name="Brune A."/>
        </authorList>
    </citation>
    <scope>NUCLEOTIDE SEQUENCE [LARGE SCALE GENOMIC DNA]</scope>
    <source>
        <strain evidence="3">Mpt1</strain>
    </source>
</reference>
<accession>A0A0A7LD14</accession>
<dbReference type="Proteomes" id="UP000030787">
    <property type="component" value="Chromosome"/>
</dbReference>
<evidence type="ECO:0000313" key="3">
    <source>
        <dbReference type="Proteomes" id="UP000030787"/>
    </source>
</evidence>
<dbReference type="GeneID" id="31879552"/>
<dbReference type="SUPFAM" id="SSF55729">
    <property type="entry name" value="Acyl-CoA N-acyltransferases (Nat)"/>
    <property type="match status" value="1"/>
</dbReference>
<keyword evidence="3" id="KW-1185">Reference proteome</keyword>
<dbReference type="EMBL" id="CP010070">
    <property type="protein sequence ID" value="AIZ56898.1"/>
    <property type="molecule type" value="Genomic_DNA"/>
</dbReference>
<dbReference type="STRING" id="1577791.Mpt1_c10270"/>
<dbReference type="PROSITE" id="PS51186">
    <property type="entry name" value="GNAT"/>
    <property type="match status" value="1"/>
</dbReference>
<dbReference type="InterPro" id="IPR016181">
    <property type="entry name" value="Acyl_CoA_acyltransferase"/>
</dbReference>
<dbReference type="Gene3D" id="3.40.630.30">
    <property type="match status" value="1"/>
</dbReference>
<feature type="domain" description="N-acetyltransferase" evidence="1">
    <location>
        <begin position="14"/>
        <end position="201"/>
    </location>
</feature>
<proteinExistence type="predicted"/>
<dbReference type="AlphaFoldDB" id="A0A0A7LD14"/>
<dbReference type="Pfam" id="PF00583">
    <property type="entry name" value="Acetyltransf_1"/>
    <property type="match status" value="1"/>
</dbReference>
<dbReference type="GO" id="GO:0016747">
    <property type="term" value="F:acyltransferase activity, transferring groups other than amino-acyl groups"/>
    <property type="evidence" value="ECO:0007669"/>
    <property type="project" value="InterPro"/>
</dbReference>
<dbReference type="InterPro" id="IPR000182">
    <property type="entry name" value="GNAT_dom"/>
</dbReference>
<dbReference type="OrthoDB" id="275373at2157"/>
<dbReference type="KEGG" id="mear:Mpt1_c10270"/>
<gene>
    <name evidence="2" type="ORF">Mpt1_c10270</name>
</gene>
<name>A0A0A7LD14_9ARCH</name>
<evidence type="ECO:0000313" key="2">
    <source>
        <dbReference type="EMBL" id="AIZ56898.1"/>
    </source>
</evidence>
<organism evidence="2 3">
    <name type="scientific">Candidatus Methanoplasma termitum</name>
    <dbReference type="NCBI Taxonomy" id="1577791"/>
    <lineage>
        <taxon>Archaea</taxon>
        <taxon>Methanobacteriati</taxon>
        <taxon>Thermoplasmatota</taxon>
        <taxon>Thermoplasmata</taxon>
        <taxon>Methanomassiliicoccales</taxon>
        <taxon>Methanomassiliicoccaceae</taxon>
        <taxon>Candidatus Methanoplasma</taxon>
    </lineage>
</organism>
<evidence type="ECO:0000259" key="1">
    <source>
        <dbReference type="PROSITE" id="PS51186"/>
    </source>
</evidence>
<protein>
    <recommendedName>
        <fullName evidence="1">N-acetyltransferase domain-containing protein</fullName>
    </recommendedName>
</protein>
<sequence>MFDMENNMDIRSSIRSRDLIKEDIPDALEVSREELGSDYLTENDFLGIINSDSAFCKAAIYKGRLAGFEMCRIFGPEQADGMLHLPDSPDKDHFLSKKKIGLFDSVAVRRDLQGLGIGTELESSCLREFTSRDVDIICAMAWKSVDGTINAKKVLERMGLTPHIEVPNYWNQMVDSPGGHDCPVCGRPCKCSAVLYYKDMK</sequence>